<gene>
    <name evidence="2" type="ORF">GLAREA_01526</name>
</gene>
<reference evidence="2 3" key="1">
    <citation type="journal article" date="2013" name="BMC Genomics">
        <title>Genomics-driven discovery of the pneumocandin biosynthetic gene cluster in the fungus Glarea lozoyensis.</title>
        <authorList>
            <person name="Chen L."/>
            <person name="Yue Q."/>
            <person name="Zhang X."/>
            <person name="Xiang M."/>
            <person name="Wang C."/>
            <person name="Li S."/>
            <person name="Che Y."/>
            <person name="Ortiz-Lopez F.J."/>
            <person name="Bills G.F."/>
            <person name="Liu X."/>
            <person name="An Z."/>
        </authorList>
    </citation>
    <scope>NUCLEOTIDE SEQUENCE [LARGE SCALE GENOMIC DNA]</scope>
    <source>
        <strain evidence="3">ATCC 20868 / MF5171</strain>
    </source>
</reference>
<sequence>MAAQTVHFLGLPFEIRDHIYHYLIPTKTIIDAYEPQFNYTITKKRTSIFEFDEAPAERDTQTSSKHQAADDNLTADKRKSTISESCLSQNTHVPEVMDIGGCTDSEYEVDWDDVTIPLPGGIDRKKNSIFMVCKQISDEALNIMYGKNAFKLYVSSDAGHCLKRNFTEANRCRMRFLFIIAELDHWHANVNTDDPLWTLIPTLNILRLVAKQPNKGEDCFSPGDTTVLEDMRYELEMVWGFRSFREFLICFNQNLPEGKILEVDFDGKSETAEVFKECMPGRYREVRCHLASALVFRRGRFTLKSDQVDTGFDVWES</sequence>
<dbReference type="EMBL" id="KE145371">
    <property type="protein sequence ID" value="EPE25614.1"/>
    <property type="molecule type" value="Genomic_DNA"/>
</dbReference>
<dbReference type="OrthoDB" id="62952at2759"/>
<accession>S3CK68</accession>
<dbReference type="AlphaFoldDB" id="S3CK68"/>
<dbReference type="KEGG" id="glz:GLAREA_01526"/>
<name>S3CK68_GLAL2</name>
<dbReference type="Proteomes" id="UP000016922">
    <property type="component" value="Unassembled WGS sequence"/>
</dbReference>
<dbReference type="HOGENOM" id="CLU_075112_0_0_1"/>
<dbReference type="RefSeq" id="XP_008086933.1">
    <property type="nucleotide sequence ID" value="XM_008088742.1"/>
</dbReference>
<dbReference type="GeneID" id="19460584"/>
<evidence type="ECO:0000313" key="3">
    <source>
        <dbReference type="Proteomes" id="UP000016922"/>
    </source>
</evidence>
<feature type="region of interest" description="Disordered" evidence="1">
    <location>
        <begin position="54"/>
        <end position="77"/>
    </location>
</feature>
<organism evidence="2 3">
    <name type="scientific">Glarea lozoyensis (strain ATCC 20868 / MF5171)</name>
    <dbReference type="NCBI Taxonomy" id="1116229"/>
    <lineage>
        <taxon>Eukaryota</taxon>
        <taxon>Fungi</taxon>
        <taxon>Dikarya</taxon>
        <taxon>Ascomycota</taxon>
        <taxon>Pezizomycotina</taxon>
        <taxon>Leotiomycetes</taxon>
        <taxon>Helotiales</taxon>
        <taxon>Helotiaceae</taxon>
        <taxon>Glarea</taxon>
    </lineage>
</organism>
<evidence type="ECO:0000256" key="1">
    <source>
        <dbReference type="SAM" id="MobiDB-lite"/>
    </source>
</evidence>
<proteinExistence type="predicted"/>
<evidence type="ECO:0000313" key="2">
    <source>
        <dbReference type="EMBL" id="EPE25614.1"/>
    </source>
</evidence>
<keyword evidence="3" id="KW-1185">Reference proteome</keyword>
<protein>
    <submittedName>
        <fullName evidence="2">Uncharacterized protein</fullName>
    </submittedName>
</protein>